<dbReference type="GO" id="GO:0004386">
    <property type="term" value="F:helicase activity"/>
    <property type="evidence" value="ECO:0007669"/>
    <property type="project" value="UniProtKB-KW"/>
</dbReference>
<dbReference type="AlphaFoldDB" id="A0A5P8WIA8"/>
<dbReference type="Gene3D" id="3.30.420.10">
    <property type="entry name" value="Ribonuclease H-like superfamily/Ribonuclease H"/>
    <property type="match status" value="1"/>
</dbReference>
<gene>
    <name evidence="1" type="ORF">GXM_09824</name>
</gene>
<dbReference type="InterPro" id="IPR036397">
    <property type="entry name" value="RNaseH_sf"/>
</dbReference>
<dbReference type="KEGG" id="nsh:GXM_09824"/>
<keyword evidence="2" id="KW-1185">Reference proteome</keyword>
<sequence>MSIEKSEDISRRHESLPLGLVLLDIERQRVGKGRWKLSEIALVHSEGEEHHYNPARSILNSVLEKIEQSEIIIGHNIRRHDIPKLYKYAKRKQPEEIDAKICDTLELSSLFLLGQPQHKLNKLYRKELGLNNPL</sequence>
<evidence type="ECO:0000313" key="2">
    <source>
        <dbReference type="Proteomes" id="UP000326678"/>
    </source>
</evidence>
<accession>A0A5P8WIA8</accession>
<keyword evidence="1" id="KW-0547">Nucleotide-binding</keyword>
<dbReference type="SUPFAM" id="SSF53098">
    <property type="entry name" value="Ribonuclease H-like"/>
    <property type="match status" value="1"/>
</dbReference>
<proteinExistence type="predicted"/>
<dbReference type="EMBL" id="CP045228">
    <property type="protein sequence ID" value="QFS52330.1"/>
    <property type="molecule type" value="Genomic_DNA"/>
</dbReference>
<protein>
    <submittedName>
        <fullName evidence="1">ATP-dependent DNA helicase RecQ</fullName>
    </submittedName>
</protein>
<dbReference type="GO" id="GO:0003676">
    <property type="term" value="F:nucleic acid binding"/>
    <property type="evidence" value="ECO:0007669"/>
    <property type="project" value="InterPro"/>
</dbReference>
<dbReference type="RefSeq" id="WP_152592585.1">
    <property type="nucleotide sequence ID" value="NZ_CP045228.1"/>
</dbReference>
<dbReference type="InterPro" id="IPR012337">
    <property type="entry name" value="RNaseH-like_sf"/>
</dbReference>
<dbReference type="Proteomes" id="UP000326678">
    <property type="component" value="Chromosome pGXM01"/>
</dbReference>
<evidence type="ECO:0000313" key="1">
    <source>
        <dbReference type="EMBL" id="QFS52330.1"/>
    </source>
</evidence>
<organism evidence="1 2">
    <name type="scientific">Nostoc sphaeroides CCNUC1</name>
    <dbReference type="NCBI Taxonomy" id="2653204"/>
    <lineage>
        <taxon>Bacteria</taxon>
        <taxon>Bacillati</taxon>
        <taxon>Cyanobacteriota</taxon>
        <taxon>Cyanophyceae</taxon>
        <taxon>Nostocales</taxon>
        <taxon>Nostocaceae</taxon>
        <taxon>Nostoc</taxon>
    </lineage>
</organism>
<keyword evidence="1" id="KW-0347">Helicase</keyword>
<name>A0A5P8WIA8_9NOSO</name>
<keyword evidence="1" id="KW-0067">ATP-binding</keyword>
<keyword evidence="1" id="KW-0378">Hydrolase</keyword>
<reference evidence="1 2" key="1">
    <citation type="submission" date="2019-10" db="EMBL/GenBank/DDBJ databases">
        <title>Genomic and transcriptomic insights into the perfect genentic adaptation of a filamentous nitrogen-fixing cyanobacterium to rice fields.</title>
        <authorList>
            <person name="Chen Z."/>
        </authorList>
    </citation>
    <scope>NUCLEOTIDE SEQUENCE [LARGE SCALE GENOMIC DNA]</scope>
    <source>
        <strain evidence="1">CCNUC1</strain>
    </source>
</reference>